<dbReference type="EMBL" id="CP007032">
    <property type="protein sequence ID" value="AHF08506.1"/>
    <property type="molecule type" value="Genomic_DNA"/>
</dbReference>
<gene>
    <name evidence="1" type="ORF">DESME_05500</name>
</gene>
<evidence type="ECO:0008006" key="3">
    <source>
        <dbReference type="Google" id="ProtNLM"/>
    </source>
</evidence>
<dbReference type="STRING" id="871968.DESME_05500"/>
<dbReference type="PANTHER" id="PTHR43255:SF2">
    <property type="entry name" value="HETERODISULFIDE REDUCTASE RELATED PROTEIN"/>
    <property type="match status" value="1"/>
</dbReference>
<accession>W0EHF5</accession>
<sequence>MRLRIHEDGIRNEVEAGIQRTLTACLQCSKCGGGCAHTEEFDLTPRQVIESLLDCQDDQVLDSRTIWLCGQNCSGCQIICPVGLPLNEIMAVLRVEADKRGIEPKYQQPSLIYHKFNHCAKHRREGEASESMDGREA</sequence>
<proteinExistence type="predicted"/>
<dbReference type="PANTHER" id="PTHR43255">
    <property type="entry name" value="IRON-SULFUR-BINDING OXIDOREDUCTASE FADF-RELATED-RELATED"/>
    <property type="match status" value="1"/>
</dbReference>
<dbReference type="InterPro" id="IPR051460">
    <property type="entry name" value="HdrC_iron-sulfur_subunit"/>
</dbReference>
<dbReference type="OrthoDB" id="9794954at2"/>
<dbReference type="GO" id="GO:0005886">
    <property type="term" value="C:plasma membrane"/>
    <property type="evidence" value="ECO:0007669"/>
    <property type="project" value="TreeGrafter"/>
</dbReference>
<dbReference type="KEGG" id="dmt:DESME_05500"/>
<dbReference type="RefSeq" id="WP_006717904.1">
    <property type="nucleotide sequence ID" value="NZ_CP007032.1"/>
</dbReference>
<reference evidence="1 2" key="1">
    <citation type="submission" date="2013-12" db="EMBL/GenBank/DDBJ databases">
        <authorList>
            <consortium name="DOE Joint Genome Institute"/>
            <person name="Smidt H."/>
            <person name="Huntemann M."/>
            <person name="Han J."/>
            <person name="Chen A."/>
            <person name="Kyrpides N."/>
            <person name="Mavromatis K."/>
            <person name="Markowitz V."/>
            <person name="Palaniappan K."/>
            <person name="Ivanova N."/>
            <person name="Schaumberg A."/>
            <person name="Pati A."/>
            <person name="Liolios K."/>
            <person name="Nordberg H.P."/>
            <person name="Cantor M.N."/>
            <person name="Hua S.X."/>
            <person name="Woyke T."/>
        </authorList>
    </citation>
    <scope>NUCLEOTIDE SEQUENCE [LARGE SCALE GENOMIC DNA]</scope>
    <source>
        <strain evidence="2">DSM 15288</strain>
    </source>
</reference>
<dbReference type="AlphaFoldDB" id="W0EHF5"/>
<evidence type="ECO:0000313" key="2">
    <source>
        <dbReference type="Proteomes" id="UP000010847"/>
    </source>
</evidence>
<protein>
    <recommendedName>
        <fullName evidence="3">Heterodisulfide reductase</fullName>
    </recommendedName>
</protein>
<name>W0EHF5_9FIRM</name>
<dbReference type="Proteomes" id="UP000010847">
    <property type="component" value="Chromosome"/>
</dbReference>
<dbReference type="HOGENOM" id="CLU_1861966_0_0_9"/>
<dbReference type="SUPFAM" id="SSF46548">
    <property type="entry name" value="alpha-helical ferredoxin"/>
    <property type="match status" value="1"/>
</dbReference>
<organism evidence="1 2">
    <name type="scientific">Desulfitobacterium metallireducens DSM 15288</name>
    <dbReference type="NCBI Taxonomy" id="871968"/>
    <lineage>
        <taxon>Bacteria</taxon>
        <taxon>Bacillati</taxon>
        <taxon>Bacillota</taxon>
        <taxon>Clostridia</taxon>
        <taxon>Eubacteriales</taxon>
        <taxon>Desulfitobacteriaceae</taxon>
        <taxon>Desulfitobacterium</taxon>
    </lineage>
</organism>
<dbReference type="eggNOG" id="COG1150">
    <property type="taxonomic scope" value="Bacteria"/>
</dbReference>
<evidence type="ECO:0000313" key="1">
    <source>
        <dbReference type="EMBL" id="AHF08506.1"/>
    </source>
</evidence>
<keyword evidence="2" id="KW-1185">Reference proteome</keyword>